<dbReference type="Gene3D" id="3.40.50.450">
    <property type="match status" value="1"/>
</dbReference>
<proteinExistence type="inferred from homology"/>
<keyword evidence="5" id="KW-1185">Reference proteome</keyword>
<dbReference type="InterPro" id="IPR041614">
    <property type="entry name" value="DprA_WH"/>
</dbReference>
<dbReference type="NCBIfam" id="TIGR00732">
    <property type="entry name" value="dprA"/>
    <property type="match status" value="1"/>
</dbReference>
<evidence type="ECO:0000256" key="1">
    <source>
        <dbReference type="ARBA" id="ARBA00006525"/>
    </source>
</evidence>
<dbReference type="EMBL" id="BMJW01000001">
    <property type="protein sequence ID" value="GGG93791.1"/>
    <property type="molecule type" value="Genomic_DNA"/>
</dbReference>
<evidence type="ECO:0000313" key="4">
    <source>
        <dbReference type="EMBL" id="GGG93791.1"/>
    </source>
</evidence>
<evidence type="ECO:0000259" key="2">
    <source>
        <dbReference type="Pfam" id="PF02481"/>
    </source>
</evidence>
<evidence type="ECO:0000259" key="3">
    <source>
        <dbReference type="Pfam" id="PF17782"/>
    </source>
</evidence>
<dbReference type="SUPFAM" id="SSF102405">
    <property type="entry name" value="MCP/YpsA-like"/>
    <property type="match status" value="1"/>
</dbReference>
<organism evidence="4 5">
    <name type="scientific">Polaribacter pacificus</name>
    <dbReference type="NCBI Taxonomy" id="1775173"/>
    <lineage>
        <taxon>Bacteria</taxon>
        <taxon>Pseudomonadati</taxon>
        <taxon>Bacteroidota</taxon>
        <taxon>Flavobacteriia</taxon>
        <taxon>Flavobacteriales</taxon>
        <taxon>Flavobacteriaceae</taxon>
    </lineage>
</organism>
<dbReference type="InterPro" id="IPR057666">
    <property type="entry name" value="DrpA_SLOG"/>
</dbReference>
<dbReference type="GO" id="GO:0009294">
    <property type="term" value="P:DNA-mediated transformation"/>
    <property type="evidence" value="ECO:0007669"/>
    <property type="project" value="InterPro"/>
</dbReference>
<dbReference type="InterPro" id="IPR003488">
    <property type="entry name" value="DprA"/>
</dbReference>
<reference evidence="4" key="1">
    <citation type="journal article" date="2014" name="Int. J. Syst. Evol. Microbiol.">
        <title>Complete genome sequence of Corynebacterium casei LMG S-19264T (=DSM 44701T), isolated from a smear-ripened cheese.</title>
        <authorList>
            <consortium name="US DOE Joint Genome Institute (JGI-PGF)"/>
            <person name="Walter F."/>
            <person name="Albersmeier A."/>
            <person name="Kalinowski J."/>
            <person name="Ruckert C."/>
        </authorList>
    </citation>
    <scope>NUCLEOTIDE SEQUENCE</scope>
    <source>
        <strain evidence="4">CGMCC 1.15763</strain>
    </source>
</reference>
<feature type="domain" description="Smf/DprA SLOG" evidence="2">
    <location>
        <begin position="83"/>
        <end position="291"/>
    </location>
</feature>
<name>A0A917HW04_9FLAO</name>
<dbReference type="AlphaFoldDB" id="A0A917HW04"/>
<dbReference type="PANTHER" id="PTHR43022:SF1">
    <property type="entry name" value="PROTEIN SMF"/>
    <property type="match status" value="1"/>
</dbReference>
<dbReference type="SUPFAM" id="SSF47781">
    <property type="entry name" value="RuvA domain 2-like"/>
    <property type="match status" value="1"/>
</dbReference>
<dbReference type="InterPro" id="IPR010994">
    <property type="entry name" value="RuvA_2-like"/>
</dbReference>
<dbReference type="Gene3D" id="1.10.10.10">
    <property type="entry name" value="Winged helix-like DNA-binding domain superfamily/Winged helix DNA-binding domain"/>
    <property type="match status" value="1"/>
</dbReference>
<dbReference type="Pfam" id="PF17782">
    <property type="entry name" value="WHD_DprA"/>
    <property type="match status" value="1"/>
</dbReference>
<protein>
    <submittedName>
        <fullName evidence="4">DNA processing protein DprA</fullName>
    </submittedName>
</protein>
<feature type="domain" description="DprA winged helix" evidence="3">
    <location>
        <begin position="310"/>
        <end position="363"/>
    </location>
</feature>
<gene>
    <name evidence="4" type="primary">smf</name>
    <name evidence="4" type="ORF">GCM10011416_08790</name>
</gene>
<evidence type="ECO:0000313" key="5">
    <source>
        <dbReference type="Proteomes" id="UP000633278"/>
    </source>
</evidence>
<accession>A0A917HW04</accession>
<reference evidence="4" key="2">
    <citation type="submission" date="2020-09" db="EMBL/GenBank/DDBJ databases">
        <authorList>
            <person name="Sun Q."/>
            <person name="Zhou Y."/>
        </authorList>
    </citation>
    <scope>NUCLEOTIDE SEQUENCE</scope>
    <source>
        <strain evidence="4">CGMCC 1.15763</strain>
    </source>
</reference>
<comment type="caution">
    <text evidence="4">The sequence shown here is derived from an EMBL/GenBank/DDBJ whole genome shotgun (WGS) entry which is preliminary data.</text>
</comment>
<dbReference type="Proteomes" id="UP000633278">
    <property type="component" value="Unassembled WGS sequence"/>
</dbReference>
<dbReference type="Pfam" id="PF02481">
    <property type="entry name" value="DNA_processg_A"/>
    <property type="match status" value="1"/>
</dbReference>
<sequence>MLKKEKLLAALRLQKTVSVGPIQAKKLIRATGSVEQIFEEKTKNLAKIEGIGLRPLLQLKDPETKAKAIKELEYIEKNAIDTVYFLDPDYPRNLAQCIDSPILFFKEGNLNFSNPKIISIVGTRKMTSYGRAICKELIDGLAIHNPIVVSGFAYGVDICAHTAAIENKLQTIAVLAHGFEEIYPKVHKKYMHQVQENGGFITEFWHEDPPLREHFIQRNRIVAGISQATLVIESSEKGGSLITADLANSYSRDVFAVPGRTSDAFSKGCNQLIKNHKAALVTCADDIAKLLNWDQSVKAKPAIQKQLFVTLDDTEQKVYDYLLKEGKQLLDVIALDCQIRLPVLASLLFQLEMKGLVRPLPGKLFEAV</sequence>
<comment type="similarity">
    <text evidence="1">Belongs to the DprA/Smf family.</text>
</comment>
<dbReference type="PANTHER" id="PTHR43022">
    <property type="entry name" value="PROTEIN SMF"/>
    <property type="match status" value="1"/>
</dbReference>
<dbReference type="InterPro" id="IPR036388">
    <property type="entry name" value="WH-like_DNA-bd_sf"/>
</dbReference>